<dbReference type="OrthoDB" id="7024420at2"/>
<dbReference type="EMBL" id="FNCO01000015">
    <property type="protein sequence ID" value="SDI66387.1"/>
    <property type="molecule type" value="Genomic_DNA"/>
</dbReference>
<proteinExistence type="predicted"/>
<protein>
    <submittedName>
        <fullName evidence="1">Uncharacterized protein</fullName>
    </submittedName>
</protein>
<keyword evidence="2" id="KW-1185">Reference proteome</keyword>
<dbReference type="RefSeq" id="WP_074756830.1">
    <property type="nucleotide sequence ID" value="NZ_FNCO01000015.1"/>
</dbReference>
<evidence type="ECO:0000313" key="2">
    <source>
        <dbReference type="Proteomes" id="UP000182894"/>
    </source>
</evidence>
<gene>
    <name evidence="1" type="ORF">SAMN05216605_115172</name>
</gene>
<organism evidence="1 2">
    <name type="scientific">Pseudomonas abietaniphila</name>
    <dbReference type="NCBI Taxonomy" id="89065"/>
    <lineage>
        <taxon>Bacteria</taxon>
        <taxon>Pseudomonadati</taxon>
        <taxon>Pseudomonadota</taxon>
        <taxon>Gammaproteobacteria</taxon>
        <taxon>Pseudomonadales</taxon>
        <taxon>Pseudomonadaceae</taxon>
        <taxon>Pseudomonas</taxon>
    </lineage>
</organism>
<accession>A0A1G8MEY2</accession>
<dbReference type="AlphaFoldDB" id="A0A1G8MEY2"/>
<sequence>MRPNVFDVPNALDLIKELDEATEQMMAIGVDQVGCPQWQAAFDRQQRAFRNWRDYLYLKADEKPPVSLLNIA</sequence>
<dbReference type="Proteomes" id="UP000182894">
    <property type="component" value="Unassembled WGS sequence"/>
</dbReference>
<evidence type="ECO:0000313" key="1">
    <source>
        <dbReference type="EMBL" id="SDI66387.1"/>
    </source>
</evidence>
<reference evidence="2" key="1">
    <citation type="submission" date="2016-10" db="EMBL/GenBank/DDBJ databases">
        <authorList>
            <person name="Varghese N."/>
            <person name="Submissions S."/>
        </authorList>
    </citation>
    <scope>NUCLEOTIDE SEQUENCE [LARGE SCALE GENOMIC DNA]</scope>
    <source>
        <strain evidence="2">ATCC 700689</strain>
    </source>
</reference>
<name>A0A1G8MEY2_9PSED</name>
<dbReference type="STRING" id="89065.SAMN05216605_115172"/>